<dbReference type="GO" id="GO:0016787">
    <property type="term" value="F:hydrolase activity"/>
    <property type="evidence" value="ECO:0007669"/>
    <property type="project" value="UniProtKB-KW"/>
</dbReference>
<dbReference type="InterPro" id="IPR023198">
    <property type="entry name" value="PGP-like_dom2"/>
</dbReference>
<dbReference type="Proteomes" id="UP000291289">
    <property type="component" value="Unassembled WGS sequence"/>
</dbReference>
<dbReference type="OrthoDB" id="9776368at2"/>
<proteinExistence type="predicted"/>
<dbReference type="Gene3D" id="1.10.150.240">
    <property type="entry name" value="Putative phosphatase, domain 2"/>
    <property type="match status" value="1"/>
</dbReference>
<accession>A0A4R0QR21</accession>
<sequence>MKDGSQIMSNRRIVLLDLDGTTVESDPGILASVKLTFEHFGKELPSADELQTFIGPPLLDSFSTHGFEDNAQDAVDFFRESYTKPYFDDPQSPGQLIPGLYLSRMYFGYLGQLQKLREAGYVLAVATAKPQTEAIRLCQHIDMEYLVTGIYGASEGSDTSRLHKSEVIAYAFEKLNYDESAGDRAVMVGDRWTDIDGAHDNNIPAIGAGWGYAAPGEFEEHNCDAIAQTVDDLLDTVNDVFAKMD</sequence>
<evidence type="ECO:0000313" key="1">
    <source>
        <dbReference type="EMBL" id="TCD54793.1"/>
    </source>
</evidence>
<dbReference type="SUPFAM" id="SSF56784">
    <property type="entry name" value="HAD-like"/>
    <property type="match status" value="1"/>
</dbReference>
<dbReference type="RefSeq" id="WP_131283143.1">
    <property type="nucleotide sequence ID" value="NZ_RXLP01000004.1"/>
</dbReference>
<dbReference type="InterPro" id="IPR041492">
    <property type="entry name" value="HAD_2"/>
</dbReference>
<keyword evidence="1" id="KW-0378">Hydrolase</keyword>
<dbReference type="PANTHER" id="PTHR43434">
    <property type="entry name" value="PHOSPHOGLYCOLATE PHOSPHATASE"/>
    <property type="match status" value="1"/>
</dbReference>
<dbReference type="InterPro" id="IPR036412">
    <property type="entry name" value="HAD-like_sf"/>
</dbReference>
<dbReference type="AlphaFoldDB" id="A0A4R0QR21"/>
<dbReference type="EMBL" id="RXLP01000004">
    <property type="protein sequence ID" value="TCD54793.1"/>
    <property type="molecule type" value="Genomic_DNA"/>
</dbReference>
<dbReference type="InterPro" id="IPR023214">
    <property type="entry name" value="HAD_sf"/>
</dbReference>
<gene>
    <name evidence="1" type="ORF">EJ419_01460</name>
</gene>
<dbReference type="PANTHER" id="PTHR43434:SF20">
    <property type="entry name" value="5'-NUCLEOTIDASE"/>
    <property type="match status" value="1"/>
</dbReference>
<dbReference type="Gene3D" id="3.40.50.1000">
    <property type="entry name" value="HAD superfamily/HAD-like"/>
    <property type="match status" value="1"/>
</dbReference>
<dbReference type="GO" id="GO:0005829">
    <property type="term" value="C:cytosol"/>
    <property type="evidence" value="ECO:0007669"/>
    <property type="project" value="TreeGrafter"/>
</dbReference>
<evidence type="ECO:0000313" key="2">
    <source>
        <dbReference type="Proteomes" id="UP000291289"/>
    </source>
</evidence>
<protein>
    <submittedName>
        <fullName evidence="1">HAD family hydrolase</fullName>
    </submittedName>
</protein>
<dbReference type="InterPro" id="IPR050155">
    <property type="entry name" value="HAD-like_hydrolase_sf"/>
</dbReference>
<dbReference type="GO" id="GO:0004713">
    <property type="term" value="F:protein tyrosine kinase activity"/>
    <property type="evidence" value="ECO:0007669"/>
    <property type="project" value="TreeGrafter"/>
</dbReference>
<dbReference type="SFLD" id="SFLDG01129">
    <property type="entry name" value="C1.5:_HAD__Beta-PGM__Phosphata"/>
    <property type="match status" value="1"/>
</dbReference>
<name>A0A4R0QR21_9BIFI</name>
<comment type="caution">
    <text evidence="1">The sequence shown here is derived from an EMBL/GenBank/DDBJ whole genome shotgun (WGS) entry which is preliminary data.</text>
</comment>
<reference evidence="1 2" key="1">
    <citation type="submission" date="2018-12" db="EMBL/GenBank/DDBJ databases">
        <title>Alloscrdovia theropitheci sp. nov: a novel taxon from the feces of the bleeding-herat monkey (Theropithecus geleda).</title>
        <authorList>
            <person name="Modesto M."/>
        </authorList>
    </citation>
    <scope>NUCLEOTIDE SEQUENCE [LARGE SCALE GENOMIC DNA]</scope>
    <source>
        <strain evidence="1 2">GLDI4/2</strain>
    </source>
</reference>
<dbReference type="Pfam" id="PF13419">
    <property type="entry name" value="HAD_2"/>
    <property type="match status" value="1"/>
</dbReference>
<keyword evidence="2" id="KW-1185">Reference proteome</keyword>
<dbReference type="SFLD" id="SFLDS00003">
    <property type="entry name" value="Haloacid_Dehalogenase"/>
    <property type="match status" value="1"/>
</dbReference>
<organism evidence="1 2">
    <name type="scientific">Alloscardovia theropitheci</name>
    <dbReference type="NCBI Taxonomy" id="2496842"/>
    <lineage>
        <taxon>Bacteria</taxon>
        <taxon>Bacillati</taxon>
        <taxon>Actinomycetota</taxon>
        <taxon>Actinomycetes</taxon>
        <taxon>Bifidobacteriales</taxon>
        <taxon>Bifidobacteriaceae</taxon>
        <taxon>Alloscardovia</taxon>
    </lineage>
</organism>